<dbReference type="STRING" id="402384.HM131_15550"/>
<dbReference type="SUPFAM" id="SSF52218">
    <property type="entry name" value="Flavoproteins"/>
    <property type="match status" value="1"/>
</dbReference>
<name>A0A1W6A0Z4_9BACI</name>
<feature type="domain" description="NADPH-dependent FMN reductase-like" evidence="1">
    <location>
        <begin position="1"/>
        <end position="153"/>
    </location>
</feature>
<sequence>MKAVLLNCSLEKGNKPTDTEKLLHHSAHLFQSEEIDIERIHLRDFHINFGITPKLDGEDDWPFIFEKILEADIVLFATPIAMGDKTSIATLILERLQGYHHMKNRKGQGIFYNKVGGAIVSDEGDGGAPLAAQSIHYRLTMLGFTLPPHASAICTKHFNDATASEWACVEKEVHRMTYNLIYFAELLDFNPIPVLELAEEE</sequence>
<dbReference type="InterPro" id="IPR005025">
    <property type="entry name" value="FMN_Rdtase-like_dom"/>
</dbReference>
<evidence type="ECO:0000259" key="1">
    <source>
        <dbReference type="Pfam" id="PF03358"/>
    </source>
</evidence>
<dbReference type="GO" id="GO:0016491">
    <property type="term" value="F:oxidoreductase activity"/>
    <property type="evidence" value="ECO:0007669"/>
    <property type="project" value="InterPro"/>
</dbReference>
<dbReference type="Pfam" id="PF03358">
    <property type="entry name" value="FMN_red"/>
    <property type="match status" value="1"/>
</dbReference>
<dbReference type="OrthoDB" id="9790975at2"/>
<accession>A0A1W6A0Z4</accession>
<organism evidence="2 3">
    <name type="scientific">Halobacillus mangrovi</name>
    <dbReference type="NCBI Taxonomy" id="402384"/>
    <lineage>
        <taxon>Bacteria</taxon>
        <taxon>Bacillati</taxon>
        <taxon>Bacillota</taxon>
        <taxon>Bacilli</taxon>
        <taxon>Bacillales</taxon>
        <taxon>Bacillaceae</taxon>
        <taxon>Halobacillus</taxon>
    </lineage>
</organism>
<reference evidence="2 3" key="1">
    <citation type="submission" date="2017-04" db="EMBL/GenBank/DDBJ databases">
        <title>The whole genome sequencing and assembly of Halobacillus mangrovi strain.</title>
        <authorList>
            <person name="Lee S.-J."/>
            <person name="Park M.-K."/>
            <person name="Kim J.-Y."/>
            <person name="Lee Y.-J."/>
            <person name="Yi H."/>
            <person name="Bahn Y.-S."/>
            <person name="Kim J.F."/>
            <person name="Lee D.-W."/>
        </authorList>
    </citation>
    <scope>NUCLEOTIDE SEQUENCE [LARGE SCALE GENOMIC DNA]</scope>
    <source>
        <strain evidence="2 3">KTB 131</strain>
    </source>
</reference>
<dbReference type="Gene3D" id="3.40.50.360">
    <property type="match status" value="1"/>
</dbReference>
<dbReference type="InterPro" id="IPR029039">
    <property type="entry name" value="Flavoprotein-like_sf"/>
</dbReference>
<gene>
    <name evidence="2" type="ORF">HM131_15550</name>
</gene>
<protein>
    <submittedName>
        <fullName evidence="2">NADPH-dependent oxidoreductase</fullName>
    </submittedName>
</protein>
<keyword evidence="3" id="KW-1185">Reference proteome</keyword>
<proteinExistence type="predicted"/>
<dbReference type="KEGG" id="hmn:HM131_15550"/>
<evidence type="ECO:0000313" key="3">
    <source>
        <dbReference type="Proteomes" id="UP000192527"/>
    </source>
</evidence>
<dbReference type="Proteomes" id="UP000192527">
    <property type="component" value="Chromosome"/>
</dbReference>
<evidence type="ECO:0000313" key="2">
    <source>
        <dbReference type="EMBL" id="ARI79238.1"/>
    </source>
</evidence>
<dbReference type="EMBL" id="CP020772">
    <property type="protein sequence ID" value="ARI79238.1"/>
    <property type="molecule type" value="Genomic_DNA"/>
</dbReference>
<dbReference type="AlphaFoldDB" id="A0A1W6A0Z4"/>